<dbReference type="Gene3D" id="2.10.310.10">
    <property type="entry name" value="Serpins superfamily"/>
    <property type="match status" value="1"/>
</dbReference>
<dbReference type="GO" id="GO:0005615">
    <property type="term" value="C:extracellular space"/>
    <property type="evidence" value="ECO:0007669"/>
    <property type="project" value="InterPro"/>
</dbReference>
<feature type="signal peptide" evidence="4">
    <location>
        <begin position="1"/>
        <end position="19"/>
    </location>
</feature>
<dbReference type="EMBL" id="KK852777">
    <property type="protein sequence ID" value="KDR16770.1"/>
    <property type="molecule type" value="Genomic_DNA"/>
</dbReference>
<dbReference type="OrthoDB" id="9440847at2759"/>
<sequence>MMKTTIFCIFAILWFCVRAQESVSDSLSDSMLSVTIGTTQFALELLQTTSVEVGKFMNVAISPFSVWTVLALLREGSGGKTNTQLQKALHLHENNKAIRAAFRKLNHIVHVSGSGVEMIGANALFTDNNRPVQWEFEYLAEKVYKSAVHPVNFMNPIATVNIINRWVANITHNRITQLVHEEDMKDPHLVIANGNFFKGKWLSRFNSSNTVREKFYDDSGMELGEVEMMHQHSHFRYSHISELGAKVVELPYEGRQFSMVVMVPTGNTTINELLIRISKTSMEKIYHRMTTEDEENPGAFVEVYLPRVVINSDFVLNKALEMLGIIDVFNDAKADLSRISSHSIHLNKLIHKAEIVINEEGTTASSATGEVMSNRQIMPTIHANRPFAFFIVENSLKLIVFAGKVVNPHI</sequence>
<evidence type="ECO:0000256" key="2">
    <source>
        <dbReference type="ARBA" id="ARBA00022900"/>
    </source>
</evidence>
<dbReference type="SMART" id="SM00093">
    <property type="entry name" value="SERPIN"/>
    <property type="match status" value="1"/>
</dbReference>
<dbReference type="GO" id="GO:0004867">
    <property type="term" value="F:serine-type endopeptidase inhibitor activity"/>
    <property type="evidence" value="ECO:0007669"/>
    <property type="project" value="UniProtKB-KW"/>
</dbReference>
<dbReference type="InParanoid" id="A0A067R1I1"/>
<dbReference type="PANTHER" id="PTHR11461:SF367">
    <property type="entry name" value="GH21475P-RELATED"/>
    <property type="match status" value="1"/>
</dbReference>
<dbReference type="OMA" id="RHTAHEP"/>
<evidence type="ECO:0000313" key="7">
    <source>
        <dbReference type="Proteomes" id="UP000027135"/>
    </source>
</evidence>
<evidence type="ECO:0000313" key="6">
    <source>
        <dbReference type="EMBL" id="KDR16770.1"/>
    </source>
</evidence>
<dbReference type="Proteomes" id="UP000027135">
    <property type="component" value="Unassembled WGS sequence"/>
</dbReference>
<dbReference type="InterPro" id="IPR023796">
    <property type="entry name" value="Serpin_dom"/>
</dbReference>
<dbReference type="InterPro" id="IPR042185">
    <property type="entry name" value="Serpin_sf_2"/>
</dbReference>
<evidence type="ECO:0000259" key="5">
    <source>
        <dbReference type="SMART" id="SM00093"/>
    </source>
</evidence>
<dbReference type="CDD" id="cd19598">
    <property type="entry name" value="serpin77Ba-like_insects"/>
    <property type="match status" value="1"/>
</dbReference>
<feature type="domain" description="Serpin" evidence="5">
    <location>
        <begin position="43"/>
        <end position="408"/>
    </location>
</feature>
<keyword evidence="1" id="KW-0646">Protease inhibitor</keyword>
<dbReference type="FunFam" id="2.10.310.10:FF:000001">
    <property type="entry name" value="Serpin family A member 1"/>
    <property type="match status" value="1"/>
</dbReference>
<proteinExistence type="inferred from homology"/>
<dbReference type="InterPro" id="IPR000215">
    <property type="entry name" value="Serpin_fam"/>
</dbReference>
<dbReference type="Pfam" id="PF00079">
    <property type="entry name" value="Serpin"/>
    <property type="match status" value="1"/>
</dbReference>
<keyword evidence="2" id="KW-0722">Serine protease inhibitor</keyword>
<dbReference type="PANTHER" id="PTHR11461">
    <property type="entry name" value="SERINE PROTEASE INHIBITOR, SERPIN"/>
    <property type="match status" value="1"/>
</dbReference>
<dbReference type="InterPro" id="IPR042178">
    <property type="entry name" value="Serpin_sf_1"/>
</dbReference>
<dbReference type="FunCoup" id="A0A067R1I1">
    <property type="interactions" value="41"/>
</dbReference>
<organism evidence="6 7">
    <name type="scientific">Zootermopsis nevadensis</name>
    <name type="common">Dampwood termite</name>
    <dbReference type="NCBI Taxonomy" id="136037"/>
    <lineage>
        <taxon>Eukaryota</taxon>
        <taxon>Metazoa</taxon>
        <taxon>Ecdysozoa</taxon>
        <taxon>Arthropoda</taxon>
        <taxon>Hexapoda</taxon>
        <taxon>Insecta</taxon>
        <taxon>Pterygota</taxon>
        <taxon>Neoptera</taxon>
        <taxon>Polyneoptera</taxon>
        <taxon>Dictyoptera</taxon>
        <taxon>Blattodea</taxon>
        <taxon>Blattoidea</taxon>
        <taxon>Termitoidae</taxon>
        <taxon>Termopsidae</taxon>
        <taxon>Zootermopsis</taxon>
    </lineage>
</organism>
<name>A0A067R1I1_ZOONE</name>
<dbReference type="Gene3D" id="2.30.39.10">
    <property type="entry name" value="Alpha-1-antitrypsin, domain 1"/>
    <property type="match status" value="1"/>
</dbReference>
<reference evidence="6 7" key="1">
    <citation type="journal article" date="2014" name="Nat. Commun.">
        <title>Molecular traces of alternative social organization in a termite genome.</title>
        <authorList>
            <person name="Terrapon N."/>
            <person name="Li C."/>
            <person name="Robertson H.M."/>
            <person name="Ji L."/>
            <person name="Meng X."/>
            <person name="Booth W."/>
            <person name="Chen Z."/>
            <person name="Childers C.P."/>
            <person name="Glastad K.M."/>
            <person name="Gokhale K."/>
            <person name="Gowin J."/>
            <person name="Gronenberg W."/>
            <person name="Hermansen R.A."/>
            <person name="Hu H."/>
            <person name="Hunt B.G."/>
            <person name="Huylmans A.K."/>
            <person name="Khalil S.M."/>
            <person name="Mitchell R.D."/>
            <person name="Munoz-Torres M.C."/>
            <person name="Mustard J.A."/>
            <person name="Pan H."/>
            <person name="Reese J.T."/>
            <person name="Scharf M.E."/>
            <person name="Sun F."/>
            <person name="Vogel H."/>
            <person name="Xiao J."/>
            <person name="Yang W."/>
            <person name="Yang Z."/>
            <person name="Yang Z."/>
            <person name="Zhou J."/>
            <person name="Zhu J."/>
            <person name="Brent C.S."/>
            <person name="Elsik C.G."/>
            <person name="Goodisman M.A."/>
            <person name="Liberles D.A."/>
            <person name="Roe R.M."/>
            <person name="Vargo E.L."/>
            <person name="Vilcinskas A."/>
            <person name="Wang J."/>
            <person name="Bornberg-Bauer E."/>
            <person name="Korb J."/>
            <person name="Zhang G."/>
            <person name="Liebig J."/>
        </authorList>
    </citation>
    <scope>NUCLEOTIDE SEQUENCE [LARGE SCALE GENOMIC DNA]</scope>
    <source>
        <tissue evidence="6">Whole organism</tissue>
    </source>
</reference>
<evidence type="ECO:0000256" key="1">
    <source>
        <dbReference type="ARBA" id="ARBA00022690"/>
    </source>
</evidence>
<dbReference type="eggNOG" id="KOG2392">
    <property type="taxonomic scope" value="Eukaryota"/>
</dbReference>
<feature type="chain" id="PRO_5001644594" evidence="4">
    <location>
        <begin position="20"/>
        <end position="410"/>
    </location>
</feature>
<gene>
    <name evidence="6" type="ORF">L798_09299</name>
</gene>
<accession>A0A067R1I1</accession>
<evidence type="ECO:0000256" key="3">
    <source>
        <dbReference type="RuleBase" id="RU000411"/>
    </source>
</evidence>
<keyword evidence="7" id="KW-1185">Reference proteome</keyword>
<dbReference type="STRING" id="136037.A0A067R1I1"/>
<keyword evidence="4" id="KW-0732">Signal</keyword>
<evidence type="ECO:0000256" key="4">
    <source>
        <dbReference type="SAM" id="SignalP"/>
    </source>
</evidence>
<dbReference type="InterPro" id="IPR036186">
    <property type="entry name" value="Serpin_sf"/>
</dbReference>
<comment type="similarity">
    <text evidence="3">Belongs to the serpin family.</text>
</comment>
<dbReference type="SUPFAM" id="SSF56574">
    <property type="entry name" value="Serpins"/>
    <property type="match status" value="1"/>
</dbReference>
<protein>
    <submittedName>
        <fullName evidence="6">Antithrombin-III</fullName>
    </submittedName>
</protein>
<dbReference type="AlphaFoldDB" id="A0A067R1I1"/>
<dbReference type="Gene3D" id="3.30.497.10">
    <property type="entry name" value="Antithrombin, subunit I, domain 2"/>
    <property type="match status" value="1"/>
</dbReference>